<dbReference type="AlphaFoldDB" id="A0A1V1P7X9"/>
<evidence type="ECO:0000256" key="8">
    <source>
        <dbReference type="ARBA" id="ARBA00030119"/>
    </source>
</evidence>
<evidence type="ECO:0000256" key="13">
    <source>
        <dbReference type="ARBA" id="ARBA00049714"/>
    </source>
</evidence>
<dbReference type="GO" id="GO:0004159">
    <property type="term" value="F:dihydropyrimidine dehydrogenase (NAD+) activity"/>
    <property type="evidence" value="ECO:0007669"/>
    <property type="project" value="UniProtKB-EC"/>
</dbReference>
<dbReference type="InterPro" id="IPR036188">
    <property type="entry name" value="FAD/NAD-bd_sf"/>
</dbReference>
<evidence type="ECO:0000256" key="11">
    <source>
        <dbReference type="ARBA" id="ARBA00048792"/>
    </source>
</evidence>
<accession>A0A1V1P7X9</accession>
<dbReference type="PROSITE" id="PS00198">
    <property type="entry name" value="4FE4S_FER_1"/>
    <property type="match status" value="1"/>
</dbReference>
<dbReference type="SUPFAM" id="SSF46548">
    <property type="entry name" value="alpha-helical ferredoxin"/>
    <property type="match status" value="2"/>
</dbReference>
<dbReference type="GO" id="GO:0006210">
    <property type="term" value="P:thymine catabolic process"/>
    <property type="evidence" value="ECO:0007669"/>
    <property type="project" value="TreeGrafter"/>
</dbReference>
<comment type="catalytic activity">
    <reaction evidence="11">
        <text>5,6-dihydrouracil + NAD(+) = uracil + NADH + H(+)</text>
        <dbReference type="Rhea" id="RHEA:20189"/>
        <dbReference type="ChEBI" id="CHEBI:15378"/>
        <dbReference type="ChEBI" id="CHEBI:15901"/>
        <dbReference type="ChEBI" id="CHEBI:17568"/>
        <dbReference type="ChEBI" id="CHEBI:57540"/>
        <dbReference type="ChEBI" id="CHEBI:57945"/>
        <dbReference type="EC" id="1.3.1.1"/>
    </reaction>
</comment>
<dbReference type="PRINTS" id="PR00419">
    <property type="entry name" value="ADXRDTASE"/>
</dbReference>
<evidence type="ECO:0000256" key="1">
    <source>
        <dbReference type="ARBA" id="ARBA00001917"/>
    </source>
</evidence>
<comment type="function">
    <text evidence="12">Involved in pyrimidine base degradation. Catalyzes physiologically the reduction of uracil to 5,6-dihydrouracil (DHU) by using NADH as a specific cosubstrate. It also catalyzes the reverse reaction and the reduction of thymine to 5,6-dihydrothymine (DHT).</text>
</comment>
<evidence type="ECO:0000256" key="7">
    <source>
        <dbReference type="ARBA" id="ARBA00023014"/>
    </source>
</evidence>
<keyword evidence="7" id="KW-0411">Iron-sulfur</keyword>
<dbReference type="Pfam" id="PF07992">
    <property type="entry name" value="Pyr_redox_2"/>
    <property type="match status" value="1"/>
</dbReference>
<evidence type="ECO:0000256" key="14">
    <source>
        <dbReference type="ARBA" id="ARBA00049728"/>
    </source>
</evidence>
<dbReference type="EMBL" id="ATBP01000365">
    <property type="protein sequence ID" value="ETR70815.1"/>
    <property type="molecule type" value="Genomic_DNA"/>
</dbReference>
<keyword evidence="6" id="KW-0408">Iron</keyword>
<keyword evidence="5" id="KW-0560">Oxidoreductase</keyword>
<dbReference type="Gene3D" id="3.50.50.60">
    <property type="entry name" value="FAD/NAD(P)-binding domain"/>
    <property type="match status" value="2"/>
</dbReference>
<dbReference type="Pfam" id="PF00037">
    <property type="entry name" value="Fer4"/>
    <property type="match status" value="1"/>
</dbReference>
<organism evidence="16 17">
    <name type="scientific">Candidatus Magnetoglobus multicellularis str. Araruama</name>
    <dbReference type="NCBI Taxonomy" id="890399"/>
    <lineage>
        <taxon>Bacteria</taxon>
        <taxon>Pseudomonadati</taxon>
        <taxon>Thermodesulfobacteriota</taxon>
        <taxon>Desulfobacteria</taxon>
        <taxon>Desulfobacterales</taxon>
        <taxon>Desulfobacteraceae</taxon>
        <taxon>Candidatus Magnetoglobus</taxon>
    </lineage>
</organism>
<dbReference type="PROSITE" id="PS51379">
    <property type="entry name" value="4FE4S_FER_2"/>
    <property type="match status" value="1"/>
</dbReference>
<evidence type="ECO:0000256" key="10">
    <source>
        <dbReference type="ARBA" id="ARBA00047685"/>
    </source>
</evidence>
<dbReference type="GO" id="GO:0002058">
    <property type="term" value="F:uracil binding"/>
    <property type="evidence" value="ECO:0007669"/>
    <property type="project" value="TreeGrafter"/>
</dbReference>
<sequence length="577" mass="64626">MEQSIKNNSQTFSLLISQSRTNTLGNKTGTWRFVKPLYQNKTAPCSNVCPLGIDIAMVEMHTAKNEFEYALDKLLIENPFPAICGRVCFHPCETACNRQFLDQSVGIHHIERFLGNWGLNHKIKFDQYPSLNGTKIAIIGAGPAGLGAAYFARRLGYTCDVFEKSIAPGGLLCYGIPSYRLPEDILINELQRLSHDGIQFHYEHAFSIDQLDTLKQHYDAIFLCCGDSQAISLNIPGANHVIDGLYLLRQLRNQDAPDIAGTVAVIGGGNTAIDTSRSLLRIGCRPIIIYRRSRNEMPAHIHEINAALGEGVVLKECLAPISIERQSNQLDKLTLQAMKPDTAVHQGRKRYIPDTNLTETMLVNYVVSAIGAEMDMMWHTDQWDLCMSHCLMKNMSGMNLFWCGDLSISEKTVTHALASGKQAVLALDIFRKHGISAIQDNLQKYQIANGPALSFERYIQGEGLHAKSSELVQFNNINTAYFPTTPTHTPKRLPHEICIQSFDEVVFGYDEFQTVQEASRCFNCGICNDCDTCRIYCPEMAIQWENNNRHILMDYCKGCGICIVECPRDAMTLEVEP</sequence>
<evidence type="ECO:0000256" key="4">
    <source>
        <dbReference type="ARBA" id="ARBA00022723"/>
    </source>
</evidence>
<dbReference type="Gene3D" id="1.10.1060.10">
    <property type="entry name" value="Alpha-helical ferredoxin"/>
    <property type="match status" value="1"/>
</dbReference>
<gene>
    <name evidence="16" type="ORF">OMM_02962</name>
</gene>
<evidence type="ECO:0000256" key="5">
    <source>
        <dbReference type="ARBA" id="ARBA00023002"/>
    </source>
</evidence>
<dbReference type="Pfam" id="PF14691">
    <property type="entry name" value="Fer4_20"/>
    <property type="match status" value="1"/>
</dbReference>
<dbReference type="GO" id="GO:0051536">
    <property type="term" value="F:iron-sulfur cluster binding"/>
    <property type="evidence" value="ECO:0007669"/>
    <property type="project" value="UniProtKB-KW"/>
</dbReference>
<dbReference type="PANTHER" id="PTHR43073">
    <property type="entry name" value="DIHYDROPYRIMIDINE DEHYDROGENASE [NADP(+)]"/>
    <property type="match status" value="1"/>
</dbReference>
<evidence type="ECO:0000256" key="12">
    <source>
        <dbReference type="ARBA" id="ARBA00049578"/>
    </source>
</evidence>
<evidence type="ECO:0000256" key="3">
    <source>
        <dbReference type="ARBA" id="ARBA00022643"/>
    </source>
</evidence>
<evidence type="ECO:0000259" key="15">
    <source>
        <dbReference type="PROSITE" id="PS51379"/>
    </source>
</evidence>
<dbReference type="PANTHER" id="PTHR43073:SF2">
    <property type="entry name" value="DIHYDROPYRIMIDINE DEHYDROGENASE [NADP(+)]"/>
    <property type="match status" value="1"/>
</dbReference>
<keyword evidence="4" id="KW-0479">Metal-binding</keyword>
<comment type="subunit">
    <text evidence="13">Heterotetramer of 2 PreA and 2 PreT subunits.</text>
</comment>
<dbReference type="GO" id="GO:0006212">
    <property type="term" value="P:uracil catabolic process"/>
    <property type="evidence" value="ECO:0007669"/>
    <property type="project" value="TreeGrafter"/>
</dbReference>
<dbReference type="GO" id="GO:0046872">
    <property type="term" value="F:metal ion binding"/>
    <property type="evidence" value="ECO:0007669"/>
    <property type="project" value="UniProtKB-KW"/>
</dbReference>
<dbReference type="EC" id="1.3.1.1" evidence="14"/>
<evidence type="ECO:0000256" key="6">
    <source>
        <dbReference type="ARBA" id="ARBA00023004"/>
    </source>
</evidence>
<comment type="caution">
    <text evidence="16">The sequence shown here is derived from an EMBL/GenBank/DDBJ whole genome shotgun (WGS) entry which is preliminary data.</text>
</comment>
<dbReference type="InterPro" id="IPR017896">
    <property type="entry name" value="4Fe4S_Fe-S-bd"/>
</dbReference>
<dbReference type="InterPro" id="IPR009051">
    <property type="entry name" value="Helical_ferredxn"/>
</dbReference>
<comment type="cofactor">
    <cofactor evidence="1">
        <name>FMN</name>
        <dbReference type="ChEBI" id="CHEBI:58210"/>
    </cofactor>
</comment>
<dbReference type="Proteomes" id="UP000189670">
    <property type="component" value="Unassembled WGS sequence"/>
</dbReference>
<name>A0A1V1P7X9_9BACT</name>
<dbReference type="InterPro" id="IPR028261">
    <property type="entry name" value="DPD_II"/>
</dbReference>
<comment type="catalytic activity">
    <reaction evidence="10">
        <text>5,6-dihydrothymine + NAD(+) = thymine + NADH + H(+)</text>
        <dbReference type="Rhea" id="RHEA:28791"/>
        <dbReference type="ChEBI" id="CHEBI:15378"/>
        <dbReference type="ChEBI" id="CHEBI:17821"/>
        <dbReference type="ChEBI" id="CHEBI:27468"/>
        <dbReference type="ChEBI" id="CHEBI:57540"/>
        <dbReference type="ChEBI" id="CHEBI:57945"/>
        <dbReference type="EC" id="1.3.1.1"/>
    </reaction>
</comment>
<dbReference type="SUPFAM" id="SSF51971">
    <property type="entry name" value="Nucleotide-binding domain"/>
    <property type="match status" value="1"/>
</dbReference>
<dbReference type="GO" id="GO:0050661">
    <property type="term" value="F:NADP binding"/>
    <property type="evidence" value="ECO:0007669"/>
    <property type="project" value="TreeGrafter"/>
</dbReference>
<feature type="domain" description="4Fe-4S ferredoxin-type" evidence="15">
    <location>
        <begin position="547"/>
        <end position="576"/>
    </location>
</feature>
<evidence type="ECO:0000313" key="16">
    <source>
        <dbReference type="EMBL" id="ETR70815.1"/>
    </source>
</evidence>
<reference evidence="17" key="1">
    <citation type="submission" date="2012-11" db="EMBL/GenBank/DDBJ databases">
        <authorList>
            <person name="Lucero-Rivera Y.E."/>
            <person name="Tovar-Ramirez D."/>
        </authorList>
    </citation>
    <scope>NUCLEOTIDE SEQUENCE [LARGE SCALE GENOMIC DNA]</scope>
    <source>
        <strain evidence="17">Araruama</strain>
    </source>
</reference>
<dbReference type="Gene3D" id="3.30.70.20">
    <property type="match status" value="1"/>
</dbReference>
<proteinExistence type="predicted"/>
<dbReference type="InterPro" id="IPR017900">
    <property type="entry name" value="4Fe4S_Fe_S_CS"/>
</dbReference>
<keyword evidence="2" id="KW-0285">Flavoprotein</keyword>
<keyword evidence="3" id="KW-0288">FMN</keyword>
<evidence type="ECO:0000256" key="2">
    <source>
        <dbReference type="ARBA" id="ARBA00022630"/>
    </source>
</evidence>
<protein>
    <recommendedName>
        <fullName evidence="14">dihydrouracil dehydrogenase (NAD(+))</fullName>
        <ecNumber evidence="14">1.3.1.1</ecNumber>
    </recommendedName>
    <alternativeName>
        <fullName evidence="9">Dihydrothymine dehydrogenase</fullName>
    </alternativeName>
    <alternativeName>
        <fullName evidence="8">Dihydrouracil dehydrogenase</fullName>
    </alternativeName>
</protein>
<evidence type="ECO:0000256" key="9">
    <source>
        <dbReference type="ARBA" id="ARBA00032722"/>
    </source>
</evidence>
<evidence type="ECO:0000313" key="17">
    <source>
        <dbReference type="Proteomes" id="UP000189670"/>
    </source>
</evidence>
<dbReference type="InterPro" id="IPR023753">
    <property type="entry name" value="FAD/NAD-binding_dom"/>
</dbReference>